<dbReference type="InParanoid" id="A0A0G4EKR1"/>
<dbReference type="VEuPathDB" id="CryptoDB:Vbra_12326"/>
<dbReference type="PhylomeDB" id="A0A0G4EKR1"/>
<keyword evidence="3" id="KW-1185">Reference proteome</keyword>
<keyword evidence="1" id="KW-1133">Transmembrane helix</keyword>
<protein>
    <submittedName>
        <fullName evidence="2">Uncharacterized protein</fullName>
    </submittedName>
</protein>
<accession>A0A0G4EKR1</accession>
<evidence type="ECO:0000313" key="2">
    <source>
        <dbReference type="EMBL" id="CEL97741.1"/>
    </source>
</evidence>
<dbReference type="OrthoDB" id="444121at2759"/>
<sequence>MSFFRTAIRGLQARVARQVPVAWTKPGQKWTGWNSSGFTNWDNTGRISPWGLHPPSHIGGHSVGGSATLERETWAEWFYRWLDVSGYWSRWNSRKYLLLDMDPNERYKMIMMTEYERKWFMLQIGMGACHLPILFYIWILSIQHMMHKPPIPAKAPQPFVDARKTDYSWHSEAPWFWAYPKHRCRECRWSDWECKKECFEKLKSEGYRIWGFDISRAKHFLVMPEEPKKHRDLKEEDQLSDKYRSRRAMWKPGTICEDWSI</sequence>
<dbReference type="EMBL" id="CDMY01000255">
    <property type="protein sequence ID" value="CEL97741.1"/>
    <property type="molecule type" value="Genomic_DNA"/>
</dbReference>
<proteinExistence type="predicted"/>
<dbReference type="Proteomes" id="UP000041254">
    <property type="component" value="Unassembled WGS sequence"/>
</dbReference>
<dbReference type="AlphaFoldDB" id="A0A0G4EKR1"/>
<keyword evidence="1" id="KW-0812">Transmembrane</keyword>
<evidence type="ECO:0000256" key="1">
    <source>
        <dbReference type="SAM" id="Phobius"/>
    </source>
</evidence>
<reference evidence="2 3" key="1">
    <citation type="submission" date="2014-11" db="EMBL/GenBank/DDBJ databases">
        <authorList>
            <person name="Zhu J."/>
            <person name="Qi W."/>
            <person name="Song R."/>
        </authorList>
    </citation>
    <scope>NUCLEOTIDE SEQUENCE [LARGE SCALE GENOMIC DNA]</scope>
</reference>
<feature type="transmembrane region" description="Helical" evidence="1">
    <location>
        <begin position="119"/>
        <end position="139"/>
    </location>
</feature>
<keyword evidence="1" id="KW-0472">Membrane</keyword>
<evidence type="ECO:0000313" key="3">
    <source>
        <dbReference type="Proteomes" id="UP000041254"/>
    </source>
</evidence>
<organism evidence="2 3">
    <name type="scientific">Vitrella brassicaformis (strain CCMP3155)</name>
    <dbReference type="NCBI Taxonomy" id="1169540"/>
    <lineage>
        <taxon>Eukaryota</taxon>
        <taxon>Sar</taxon>
        <taxon>Alveolata</taxon>
        <taxon>Colpodellida</taxon>
        <taxon>Vitrellaceae</taxon>
        <taxon>Vitrella</taxon>
    </lineage>
</organism>
<gene>
    <name evidence="2" type="ORF">Vbra_12326</name>
</gene>
<name>A0A0G4EKR1_VITBC</name>